<sequence>MIWWPSEIPTLQDGLITLRPAEESDALDVYEACQDPLIALFTTLPTNYTREHAASFYTGGLAGFDSRREIRFVITHGYPGEEVFCGVISFHSVDLNDHGAEIGYWMAGPMRGKGIGTRAVKALTHYGFTAMGFRRIEGLVDAENKASQALLLSAGYQFEATLRKKVTRDDGRQVDMVLFSAIDDQWTSL</sequence>
<dbReference type="PANTHER" id="PTHR43441:SF2">
    <property type="entry name" value="FAMILY ACETYLTRANSFERASE, PUTATIVE (AFU_ORTHOLOGUE AFUA_7G00850)-RELATED"/>
    <property type="match status" value="1"/>
</dbReference>
<evidence type="ECO:0000259" key="1">
    <source>
        <dbReference type="PROSITE" id="PS51186"/>
    </source>
</evidence>
<dbReference type="EMBL" id="CAFBLE010000006">
    <property type="protein sequence ID" value="CAB4868666.1"/>
    <property type="molecule type" value="Genomic_DNA"/>
</dbReference>
<evidence type="ECO:0000313" key="3">
    <source>
        <dbReference type="EMBL" id="CAB4749995.1"/>
    </source>
</evidence>
<dbReference type="PANTHER" id="PTHR43441">
    <property type="entry name" value="RIBOSOMAL-PROTEIN-SERINE ACETYLTRANSFERASE"/>
    <property type="match status" value="1"/>
</dbReference>
<evidence type="ECO:0000313" key="2">
    <source>
        <dbReference type="EMBL" id="CAB4663853.1"/>
    </source>
</evidence>
<dbReference type="InterPro" id="IPR051908">
    <property type="entry name" value="Ribosomal_N-acetyltransferase"/>
</dbReference>
<feature type="domain" description="N-acetyltransferase" evidence="1">
    <location>
        <begin position="16"/>
        <end position="181"/>
    </location>
</feature>
<organism evidence="3">
    <name type="scientific">freshwater metagenome</name>
    <dbReference type="NCBI Taxonomy" id="449393"/>
    <lineage>
        <taxon>unclassified sequences</taxon>
        <taxon>metagenomes</taxon>
        <taxon>ecological metagenomes</taxon>
    </lineage>
</organism>
<dbReference type="EMBL" id="CAEZZC010000008">
    <property type="protein sequence ID" value="CAB4749995.1"/>
    <property type="molecule type" value="Genomic_DNA"/>
</dbReference>
<dbReference type="PROSITE" id="PS51186">
    <property type="entry name" value="GNAT"/>
    <property type="match status" value="1"/>
</dbReference>
<dbReference type="EMBL" id="CAFBQL010000008">
    <property type="protein sequence ID" value="CAB5062225.1"/>
    <property type="molecule type" value="Genomic_DNA"/>
</dbReference>
<dbReference type="SUPFAM" id="SSF55729">
    <property type="entry name" value="Acyl-CoA N-acyltransferases (Nat)"/>
    <property type="match status" value="1"/>
</dbReference>
<dbReference type="GO" id="GO:0008999">
    <property type="term" value="F:protein-N-terminal-alanine acetyltransferase activity"/>
    <property type="evidence" value="ECO:0007669"/>
    <property type="project" value="TreeGrafter"/>
</dbReference>
<dbReference type="GO" id="GO:1990189">
    <property type="term" value="F:protein N-terminal-serine acetyltransferase activity"/>
    <property type="evidence" value="ECO:0007669"/>
    <property type="project" value="TreeGrafter"/>
</dbReference>
<accession>A0A6J6TSS9</accession>
<evidence type="ECO:0000313" key="6">
    <source>
        <dbReference type="EMBL" id="CAB5062225.1"/>
    </source>
</evidence>
<gene>
    <name evidence="2" type="ORF">UFOPK2289_00715</name>
    <name evidence="3" type="ORF">UFOPK2822_00754</name>
    <name evidence="4" type="ORF">UFOPK3346_00899</name>
    <name evidence="5" type="ORF">UFOPK3670_01142</name>
    <name evidence="6" type="ORF">UFOPK4308_01189</name>
</gene>
<evidence type="ECO:0000313" key="5">
    <source>
        <dbReference type="EMBL" id="CAB4928813.1"/>
    </source>
</evidence>
<dbReference type="InterPro" id="IPR000182">
    <property type="entry name" value="GNAT_dom"/>
</dbReference>
<proteinExistence type="predicted"/>
<protein>
    <submittedName>
        <fullName evidence="3">Unannotated protein</fullName>
    </submittedName>
</protein>
<dbReference type="EMBL" id="CAFBMV010000008">
    <property type="protein sequence ID" value="CAB4928813.1"/>
    <property type="molecule type" value="Genomic_DNA"/>
</dbReference>
<dbReference type="Gene3D" id="3.40.630.30">
    <property type="match status" value="1"/>
</dbReference>
<name>A0A6J6TSS9_9ZZZZ</name>
<reference evidence="3" key="1">
    <citation type="submission" date="2020-05" db="EMBL/GenBank/DDBJ databases">
        <authorList>
            <person name="Chiriac C."/>
            <person name="Salcher M."/>
            <person name="Ghai R."/>
            <person name="Kavagutti S V."/>
        </authorList>
    </citation>
    <scope>NUCLEOTIDE SEQUENCE</scope>
</reference>
<dbReference type="AlphaFoldDB" id="A0A6J6TSS9"/>
<dbReference type="GO" id="GO:0005737">
    <property type="term" value="C:cytoplasm"/>
    <property type="evidence" value="ECO:0007669"/>
    <property type="project" value="TreeGrafter"/>
</dbReference>
<evidence type="ECO:0000313" key="4">
    <source>
        <dbReference type="EMBL" id="CAB4868666.1"/>
    </source>
</evidence>
<dbReference type="InterPro" id="IPR016181">
    <property type="entry name" value="Acyl_CoA_acyltransferase"/>
</dbReference>
<dbReference type="EMBL" id="CAEZWT010000016">
    <property type="protein sequence ID" value="CAB4663853.1"/>
    <property type="molecule type" value="Genomic_DNA"/>
</dbReference>
<dbReference type="Pfam" id="PF13302">
    <property type="entry name" value="Acetyltransf_3"/>
    <property type="match status" value="1"/>
</dbReference>